<name>A0A7R9GZH3_TIMPO</name>
<reference evidence="1" key="1">
    <citation type="submission" date="2020-11" db="EMBL/GenBank/DDBJ databases">
        <authorList>
            <person name="Tran Van P."/>
        </authorList>
    </citation>
    <scope>NUCLEOTIDE SEQUENCE</scope>
</reference>
<dbReference type="AlphaFoldDB" id="A0A7R9GZH3"/>
<dbReference type="GO" id="GO:0005789">
    <property type="term" value="C:endoplasmic reticulum membrane"/>
    <property type="evidence" value="ECO:0007669"/>
    <property type="project" value="InterPro"/>
</dbReference>
<gene>
    <name evidence="1" type="ORF">TPSB3V08_LOCUS2601</name>
</gene>
<dbReference type="InterPro" id="IPR024842">
    <property type="entry name" value="TRIQK"/>
</dbReference>
<sequence length="334" mass="37482">MVNRVKCAGESLVLDEILQSDSIVGPGHGDPNGLKIQHWTMERKMARSRKDSTGSNVVDSYRKQIAKHDTKKSKESLKDTKERALNKENAPAIYKWPSPLRPVVGEESVNHIAKQEKCKASMLNFTVDEINNIKFLKHPLSVSVNQSIWNGFKLSLVRTNEELIEISSNSSLCFAHTLQNAISDSKRETPGVITLLSKCKAIVGHYQRSSSAKQRLHNIKKQFNLKQLESAGSSLHQLIRFGACGTLMSLSLFNVEHGVIIHLESKKWFIVFQSVRTDLNSLNIFHRGDVFRLFFPLFIAGLLLLPDYIDGVEGAPNCDVIVCCYVVLIRAVWG</sequence>
<dbReference type="EMBL" id="OD001053">
    <property type="protein sequence ID" value="CAD7400426.1"/>
    <property type="molecule type" value="Genomic_DNA"/>
</dbReference>
<accession>A0A7R9GZH3</accession>
<evidence type="ECO:0000313" key="1">
    <source>
        <dbReference type="EMBL" id="CAD7400426.1"/>
    </source>
</evidence>
<dbReference type="Pfam" id="PF15168">
    <property type="entry name" value="TRIQK"/>
    <property type="match status" value="1"/>
</dbReference>
<proteinExistence type="predicted"/>
<protein>
    <submittedName>
        <fullName evidence="1">Uncharacterized protein</fullName>
    </submittedName>
</protein>
<organism evidence="1">
    <name type="scientific">Timema poppense</name>
    <name type="common">Walking stick</name>
    <dbReference type="NCBI Taxonomy" id="170557"/>
    <lineage>
        <taxon>Eukaryota</taxon>
        <taxon>Metazoa</taxon>
        <taxon>Ecdysozoa</taxon>
        <taxon>Arthropoda</taxon>
        <taxon>Hexapoda</taxon>
        <taxon>Insecta</taxon>
        <taxon>Pterygota</taxon>
        <taxon>Neoptera</taxon>
        <taxon>Polyneoptera</taxon>
        <taxon>Phasmatodea</taxon>
        <taxon>Timematodea</taxon>
        <taxon>Timematoidea</taxon>
        <taxon>Timematidae</taxon>
        <taxon>Timema</taxon>
    </lineage>
</organism>